<evidence type="ECO:0000256" key="4">
    <source>
        <dbReference type="ARBA" id="ARBA00022989"/>
    </source>
</evidence>
<evidence type="ECO:0000313" key="8">
    <source>
        <dbReference type="EMBL" id="KAF1935115.1"/>
    </source>
</evidence>
<evidence type="ECO:0000256" key="7">
    <source>
        <dbReference type="SAM" id="Phobius"/>
    </source>
</evidence>
<comment type="subcellular location">
    <subcellularLocation>
        <location evidence="1">Membrane</location>
        <topology evidence="1">Multi-pass membrane protein</topology>
    </subcellularLocation>
</comment>
<feature type="transmembrane region" description="Helical" evidence="7">
    <location>
        <begin position="39"/>
        <end position="61"/>
    </location>
</feature>
<sequence length="220" mass="25178">MFARVWPSSEALLRPRDPSDSYFEAAKSVWWIHDETLNIWSHLTAAALLLASTIRFIIRFYLCREASPTTSTWAIWIYLATATSCFFCSALHHTLSNHSQTAFWLRMDHFGITMFIWGSALSFSVLCFTNHRTTQRAYLGVLTLSMILSLSRLWQDTTHWTHPSRVVIFTHAAHGGLATVPALHFASRIRSRASKAEKRLFWSFLALVVNRTRNGTWGNA</sequence>
<protein>
    <recommendedName>
        <fullName evidence="10">HlyIII-domain-containing protein</fullName>
    </recommendedName>
</protein>
<feature type="transmembrane region" description="Helical" evidence="7">
    <location>
        <begin position="137"/>
        <end position="154"/>
    </location>
</feature>
<keyword evidence="5 7" id="KW-0472">Membrane</keyword>
<keyword evidence="6" id="KW-0862">Zinc</keyword>
<feature type="transmembrane region" description="Helical" evidence="7">
    <location>
        <begin position="166"/>
        <end position="186"/>
    </location>
</feature>
<dbReference type="GO" id="GO:0016020">
    <property type="term" value="C:membrane"/>
    <property type="evidence" value="ECO:0007669"/>
    <property type="project" value="UniProtKB-SubCell"/>
</dbReference>
<dbReference type="GO" id="GO:0046872">
    <property type="term" value="F:metal ion binding"/>
    <property type="evidence" value="ECO:0007669"/>
    <property type="project" value="UniProtKB-KW"/>
</dbReference>
<organism evidence="8 9">
    <name type="scientific">Clathrospora elynae</name>
    <dbReference type="NCBI Taxonomy" id="706981"/>
    <lineage>
        <taxon>Eukaryota</taxon>
        <taxon>Fungi</taxon>
        <taxon>Dikarya</taxon>
        <taxon>Ascomycota</taxon>
        <taxon>Pezizomycotina</taxon>
        <taxon>Dothideomycetes</taxon>
        <taxon>Pleosporomycetidae</taxon>
        <taxon>Pleosporales</taxon>
        <taxon>Diademaceae</taxon>
        <taxon>Clathrospora</taxon>
    </lineage>
</organism>
<evidence type="ECO:0000256" key="2">
    <source>
        <dbReference type="ARBA" id="ARBA00007018"/>
    </source>
</evidence>
<gene>
    <name evidence="8" type="ORF">EJ02DRAFT_486822</name>
</gene>
<keyword evidence="3 7" id="KW-0812">Transmembrane</keyword>
<evidence type="ECO:0000256" key="6">
    <source>
        <dbReference type="PIRSR" id="PIRSR604254-1"/>
    </source>
</evidence>
<feature type="transmembrane region" description="Helical" evidence="7">
    <location>
        <begin position="112"/>
        <end position="130"/>
    </location>
</feature>
<dbReference type="InterPro" id="IPR004254">
    <property type="entry name" value="AdipoR/HlyIII-related"/>
</dbReference>
<dbReference type="OrthoDB" id="529367at2759"/>
<proteinExistence type="inferred from homology"/>
<name>A0A6A5S376_9PLEO</name>
<evidence type="ECO:0008006" key="10">
    <source>
        <dbReference type="Google" id="ProtNLM"/>
    </source>
</evidence>
<evidence type="ECO:0000313" key="9">
    <source>
        <dbReference type="Proteomes" id="UP000800038"/>
    </source>
</evidence>
<reference evidence="8" key="1">
    <citation type="journal article" date="2020" name="Stud. Mycol.">
        <title>101 Dothideomycetes genomes: a test case for predicting lifestyles and emergence of pathogens.</title>
        <authorList>
            <person name="Haridas S."/>
            <person name="Albert R."/>
            <person name="Binder M."/>
            <person name="Bloem J."/>
            <person name="Labutti K."/>
            <person name="Salamov A."/>
            <person name="Andreopoulos B."/>
            <person name="Baker S."/>
            <person name="Barry K."/>
            <person name="Bills G."/>
            <person name="Bluhm B."/>
            <person name="Cannon C."/>
            <person name="Castanera R."/>
            <person name="Culley D."/>
            <person name="Daum C."/>
            <person name="Ezra D."/>
            <person name="Gonzalez J."/>
            <person name="Henrissat B."/>
            <person name="Kuo A."/>
            <person name="Liang C."/>
            <person name="Lipzen A."/>
            <person name="Lutzoni F."/>
            <person name="Magnuson J."/>
            <person name="Mondo S."/>
            <person name="Nolan M."/>
            <person name="Ohm R."/>
            <person name="Pangilinan J."/>
            <person name="Park H.-J."/>
            <person name="Ramirez L."/>
            <person name="Alfaro M."/>
            <person name="Sun H."/>
            <person name="Tritt A."/>
            <person name="Yoshinaga Y."/>
            <person name="Zwiers L.-H."/>
            <person name="Turgeon B."/>
            <person name="Goodwin S."/>
            <person name="Spatafora J."/>
            <person name="Crous P."/>
            <person name="Grigoriev I."/>
        </authorList>
    </citation>
    <scope>NUCLEOTIDE SEQUENCE</scope>
    <source>
        <strain evidence="8">CBS 161.51</strain>
    </source>
</reference>
<feature type="binding site" evidence="6">
    <location>
        <position position="93"/>
    </location>
    <ligand>
        <name>Zn(2+)</name>
        <dbReference type="ChEBI" id="CHEBI:29105"/>
    </ligand>
</feature>
<dbReference type="AlphaFoldDB" id="A0A6A5S376"/>
<dbReference type="EMBL" id="ML976311">
    <property type="protein sequence ID" value="KAF1935115.1"/>
    <property type="molecule type" value="Genomic_DNA"/>
</dbReference>
<comment type="similarity">
    <text evidence="2">Belongs to the ADIPOR family.</text>
</comment>
<keyword evidence="9" id="KW-1185">Reference proteome</keyword>
<evidence type="ECO:0000256" key="1">
    <source>
        <dbReference type="ARBA" id="ARBA00004141"/>
    </source>
</evidence>
<dbReference type="GO" id="GO:0038023">
    <property type="term" value="F:signaling receptor activity"/>
    <property type="evidence" value="ECO:0007669"/>
    <property type="project" value="TreeGrafter"/>
</dbReference>
<accession>A0A6A5S376</accession>
<evidence type="ECO:0000256" key="5">
    <source>
        <dbReference type="ARBA" id="ARBA00023136"/>
    </source>
</evidence>
<dbReference type="PANTHER" id="PTHR20855">
    <property type="entry name" value="ADIPOR/PROGESTIN RECEPTOR-RELATED"/>
    <property type="match status" value="1"/>
</dbReference>
<feature type="transmembrane region" description="Helical" evidence="7">
    <location>
        <begin position="73"/>
        <end position="92"/>
    </location>
</feature>
<keyword evidence="4 7" id="KW-1133">Transmembrane helix</keyword>
<keyword evidence="6" id="KW-0479">Metal-binding</keyword>
<dbReference type="Pfam" id="PF03006">
    <property type="entry name" value="HlyIII"/>
    <property type="match status" value="1"/>
</dbReference>
<dbReference type="PANTHER" id="PTHR20855:SF52">
    <property type="entry name" value="ADIPONECTIN RECEPTOR PROTEIN"/>
    <property type="match status" value="1"/>
</dbReference>
<dbReference type="Proteomes" id="UP000800038">
    <property type="component" value="Unassembled WGS sequence"/>
</dbReference>
<evidence type="ECO:0000256" key="3">
    <source>
        <dbReference type="ARBA" id="ARBA00022692"/>
    </source>
</evidence>